<evidence type="ECO:0000256" key="1">
    <source>
        <dbReference type="SAM" id="Coils"/>
    </source>
</evidence>
<keyword evidence="1" id="KW-0175">Coiled coil</keyword>
<comment type="caution">
    <text evidence="2">The sequence shown here is derived from an EMBL/GenBank/DDBJ whole genome shotgun (WGS) entry which is preliminary data.</text>
</comment>
<reference evidence="2 3" key="1">
    <citation type="submission" date="2021-01" db="EMBL/GenBank/DDBJ databases">
        <title>Genome public.</title>
        <authorList>
            <person name="Liu C."/>
            <person name="Sun Q."/>
        </authorList>
    </citation>
    <scope>NUCLEOTIDE SEQUENCE [LARGE SCALE GENOMIC DNA]</scope>
    <source>
        <strain evidence="2 3">YIM B02564</strain>
    </source>
</reference>
<feature type="coiled-coil region" evidence="1">
    <location>
        <begin position="20"/>
        <end position="47"/>
    </location>
</feature>
<evidence type="ECO:0000313" key="3">
    <source>
        <dbReference type="Proteomes" id="UP000623967"/>
    </source>
</evidence>
<keyword evidence="3" id="KW-1185">Reference proteome</keyword>
<dbReference type="Proteomes" id="UP000623967">
    <property type="component" value="Unassembled WGS sequence"/>
</dbReference>
<sequence>MARRDAEAAEDEAYWEKCAREQHEISLKIANQRILELSAERDAYRDLAMAMLQELGEPNPVLTVVENRDARKAYFEERKQKSIDATLAANPNLRFL</sequence>
<protein>
    <submittedName>
        <fullName evidence="2">Uncharacterized protein</fullName>
    </submittedName>
</protein>
<gene>
    <name evidence="2" type="ORF">JK635_17475</name>
</gene>
<proteinExistence type="predicted"/>
<dbReference type="EMBL" id="JAESWB010000256">
    <property type="protein sequence ID" value="MBL4953977.1"/>
    <property type="molecule type" value="Genomic_DNA"/>
</dbReference>
<organism evidence="2 3">
    <name type="scientific">Neobacillus paridis</name>
    <dbReference type="NCBI Taxonomy" id="2803862"/>
    <lineage>
        <taxon>Bacteria</taxon>
        <taxon>Bacillati</taxon>
        <taxon>Bacillota</taxon>
        <taxon>Bacilli</taxon>
        <taxon>Bacillales</taxon>
        <taxon>Bacillaceae</taxon>
        <taxon>Neobacillus</taxon>
    </lineage>
</organism>
<evidence type="ECO:0000313" key="2">
    <source>
        <dbReference type="EMBL" id="MBL4953977.1"/>
    </source>
</evidence>
<accession>A0ABS1TRP2</accession>
<name>A0ABS1TRP2_9BACI</name>